<reference evidence="2 3" key="1">
    <citation type="submission" date="2024-02" db="EMBL/GenBank/DDBJ databases">
        <title>New especies of Spiribacter isolated from saline water.</title>
        <authorList>
            <person name="Leon M.J."/>
            <person name="De La Haba R."/>
            <person name="Sanchez-Porro C."/>
            <person name="Ventosa A."/>
        </authorList>
    </citation>
    <scope>NUCLEOTIDE SEQUENCE [LARGE SCALE GENOMIC DNA]</scope>
    <source>
        <strain evidence="3">ag22IC4-227</strain>
    </source>
</reference>
<gene>
    <name evidence="2" type="ORF">V6X64_09620</name>
</gene>
<dbReference type="EMBL" id="JBAKFJ010000002">
    <property type="protein sequence ID" value="MEX0387245.1"/>
    <property type="molecule type" value="Genomic_DNA"/>
</dbReference>
<evidence type="ECO:0000313" key="2">
    <source>
        <dbReference type="EMBL" id="MEX0387245.1"/>
    </source>
</evidence>
<name>A0ABV3SBB5_9GAMM</name>
<protein>
    <submittedName>
        <fullName evidence="2">Uncharacterized protein</fullName>
    </submittedName>
</protein>
<organism evidence="2 3">
    <name type="scientific">Spiribacter onubensis</name>
    <dbReference type="NCBI Taxonomy" id="3122420"/>
    <lineage>
        <taxon>Bacteria</taxon>
        <taxon>Pseudomonadati</taxon>
        <taxon>Pseudomonadota</taxon>
        <taxon>Gammaproteobacteria</taxon>
        <taxon>Chromatiales</taxon>
        <taxon>Ectothiorhodospiraceae</taxon>
        <taxon>Spiribacter</taxon>
    </lineage>
</organism>
<keyword evidence="1" id="KW-0732">Signal</keyword>
<sequence length="181" mass="20339">MILPPIFSADMRNIAMQPKRLTALSAATLLTFMQVVSADENESEWLFVQTSQGIQTTDENALVVPFDREVFAFTDRPDRKHQYLNAHEFVSVWTESGDSFEADPPNAILTWTEDGVVQELEIELLNAKVEDFGRTLLYELSTADAERTRHIPDTDVSIYVDGGFLSSMSQFGCDMSFGRAC</sequence>
<dbReference type="Proteomes" id="UP001556653">
    <property type="component" value="Unassembled WGS sequence"/>
</dbReference>
<dbReference type="RefSeq" id="WP_367967894.1">
    <property type="nucleotide sequence ID" value="NZ_JBAKFJ010000002.1"/>
</dbReference>
<evidence type="ECO:0000313" key="3">
    <source>
        <dbReference type="Proteomes" id="UP001556653"/>
    </source>
</evidence>
<keyword evidence="3" id="KW-1185">Reference proteome</keyword>
<accession>A0ABV3SBB5</accession>
<proteinExistence type="predicted"/>
<feature type="chain" id="PRO_5046711381" evidence="1">
    <location>
        <begin position="39"/>
        <end position="181"/>
    </location>
</feature>
<evidence type="ECO:0000256" key="1">
    <source>
        <dbReference type="SAM" id="SignalP"/>
    </source>
</evidence>
<feature type="signal peptide" evidence="1">
    <location>
        <begin position="1"/>
        <end position="38"/>
    </location>
</feature>
<comment type="caution">
    <text evidence="2">The sequence shown here is derived from an EMBL/GenBank/DDBJ whole genome shotgun (WGS) entry which is preliminary data.</text>
</comment>